<feature type="signal peptide" evidence="5">
    <location>
        <begin position="1"/>
        <end position="22"/>
    </location>
</feature>
<dbReference type="SUPFAM" id="SSF63712">
    <property type="entry name" value="Nicotinic receptor ligand binding domain-like"/>
    <property type="match status" value="1"/>
</dbReference>
<accession>A0A8B8AX67</accession>
<dbReference type="InterPro" id="IPR036734">
    <property type="entry name" value="Neur_chan_lig-bd_sf"/>
</dbReference>
<dbReference type="CDD" id="cd19051">
    <property type="entry name" value="LGIC_TM_cation"/>
    <property type="match status" value="1"/>
</dbReference>
<keyword evidence="5" id="KW-0813">Transport</keyword>
<dbReference type="InterPro" id="IPR006202">
    <property type="entry name" value="Neur_chan_lig-bd"/>
</dbReference>
<organism evidence="8 9">
    <name type="scientific">Crassostrea virginica</name>
    <name type="common">Eastern oyster</name>
    <dbReference type="NCBI Taxonomy" id="6565"/>
    <lineage>
        <taxon>Eukaryota</taxon>
        <taxon>Metazoa</taxon>
        <taxon>Spiralia</taxon>
        <taxon>Lophotrochozoa</taxon>
        <taxon>Mollusca</taxon>
        <taxon>Bivalvia</taxon>
        <taxon>Autobranchia</taxon>
        <taxon>Pteriomorphia</taxon>
        <taxon>Ostreida</taxon>
        <taxon>Ostreoidea</taxon>
        <taxon>Ostreidae</taxon>
        <taxon>Crassostrea</taxon>
    </lineage>
</organism>
<dbReference type="Pfam" id="PF02931">
    <property type="entry name" value="Neur_chan_LBD"/>
    <property type="match status" value="1"/>
</dbReference>
<feature type="transmembrane region" description="Helical" evidence="5">
    <location>
        <begin position="273"/>
        <end position="290"/>
    </location>
</feature>
<dbReference type="SUPFAM" id="SSF90112">
    <property type="entry name" value="Neurotransmitter-gated ion-channel transmembrane pore"/>
    <property type="match status" value="1"/>
</dbReference>
<keyword evidence="4 5" id="KW-0472">Membrane</keyword>
<evidence type="ECO:0000313" key="9">
    <source>
        <dbReference type="RefSeq" id="XP_022295726.1"/>
    </source>
</evidence>
<dbReference type="InterPro" id="IPR006201">
    <property type="entry name" value="Neur_channel"/>
</dbReference>
<protein>
    <submittedName>
        <fullName evidence="9">Acetylcholine receptor subunit alpha-like 2</fullName>
    </submittedName>
</protein>
<dbReference type="PANTHER" id="PTHR18945">
    <property type="entry name" value="NEUROTRANSMITTER GATED ION CHANNEL"/>
    <property type="match status" value="1"/>
</dbReference>
<dbReference type="InterPro" id="IPR038050">
    <property type="entry name" value="Neuro_actylchol_rec"/>
</dbReference>
<keyword evidence="8" id="KW-1185">Reference proteome</keyword>
<feature type="chain" id="PRO_5034478224" evidence="5">
    <location>
        <begin position="23"/>
        <end position="476"/>
    </location>
</feature>
<dbReference type="Pfam" id="PF02932">
    <property type="entry name" value="Neur_chan_memb"/>
    <property type="match status" value="1"/>
</dbReference>
<comment type="subcellular location">
    <subcellularLocation>
        <location evidence="1">Membrane</location>
        <topology evidence="1">Multi-pass membrane protein</topology>
    </subcellularLocation>
</comment>
<dbReference type="PRINTS" id="PR00252">
    <property type="entry name" value="NRIONCHANNEL"/>
</dbReference>
<keyword evidence="2 5" id="KW-0812">Transmembrane</keyword>
<sequence>MKVLRQILPSLVYFLSVCVVLSQCGHHVQRSLDLYEHLLNSSRYNPSIIPSCGSDDKVTVRIGMALRDIVEVTEKQQIIRTKVWIRLKWKDCLMQWDPRLFRNQTELIVPYSQIWMPDITLYEGISDEDNMPGLRDYRASITSSGDVMYNFPTILTVVCKINVAYFPFDHQVCSLKFGSWMYSGKNIDLEKLSDKIDISSFLTHNEWDVINTVAIKHNIYYLCCPDPYPDITFHIHMKRKPIFYVVTIIFPCFLINLLTFVGFVLPAYSGEKISLQVTVLLSTTVFLLLVQDKLPSSSEHFPFLAVYFAVSMALVCVSCIFSGIVLYVFYRLPEEHQIPWLVRYLFLDKLRVLLCVKGETALNDEKCVQINDIRCLDTGKSIPQQRCVDIHRGRKSRKDSNLVFSESNEIPEYDTKTKTQMRSIVTVKGHMSDEWELLANVLDRFFLWIYLCMSIANSAVFCSIVNNYEGKDIPLL</sequence>
<dbReference type="AlphaFoldDB" id="A0A8B8AX67"/>
<evidence type="ECO:0000259" key="7">
    <source>
        <dbReference type="Pfam" id="PF02932"/>
    </source>
</evidence>
<keyword evidence="5" id="KW-0406">Ion transport</keyword>
<proteinExistence type="inferred from homology"/>
<dbReference type="Proteomes" id="UP000694844">
    <property type="component" value="Chromosome 7"/>
</dbReference>
<gene>
    <name evidence="9" type="primary">LOC111105637</name>
</gene>
<reference evidence="9" key="1">
    <citation type="submission" date="2025-08" db="UniProtKB">
        <authorList>
            <consortium name="RefSeq"/>
        </authorList>
    </citation>
    <scope>IDENTIFICATION</scope>
    <source>
        <tissue evidence="9">Whole sample</tissue>
    </source>
</reference>
<dbReference type="PROSITE" id="PS00236">
    <property type="entry name" value="NEUROTR_ION_CHANNEL"/>
    <property type="match status" value="1"/>
</dbReference>
<dbReference type="FunFam" id="1.20.58.390:FF:000043">
    <property type="entry name" value="AcetylCholine Receptor"/>
    <property type="match status" value="1"/>
</dbReference>
<dbReference type="InterPro" id="IPR006029">
    <property type="entry name" value="Neurotrans-gated_channel_TM"/>
</dbReference>
<feature type="transmembrane region" description="Helical" evidence="5">
    <location>
        <begin position="445"/>
        <end position="468"/>
    </location>
</feature>
<dbReference type="OrthoDB" id="5975154at2759"/>
<feature type="domain" description="Neurotransmitter-gated ion-channel transmembrane" evidence="7">
    <location>
        <begin position="248"/>
        <end position="457"/>
    </location>
</feature>
<evidence type="ECO:0000313" key="8">
    <source>
        <dbReference type="Proteomes" id="UP000694844"/>
    </source>
</evidence>
<feature type="transmembrane region" description="Helical" evidence="5">
    <location>
        <begin position="242"/>
        <end position="267"/>
    </location>
</feature>
<name>A0A8B8AX67_CRAVI</name>
<feature type="domain" description="Neurotransmitter-gated ion-channel ligand-binding" evidence="6">
    <location>
        <begin position="33"/>
        <end position="241"/>
    </location>
</feature>
<keyword evidence="3 5" id="KW-1133">Transmembrane helix</keyword>
<dbReference type="KEGG" id="cvn:111105637"/>
<feature type="transmembrane region" description="Helical" evidence="5">
    <location>
        <begin position="302"/>
        <end position="330"/>
    </location>
</feature>
<dbReference type="InterPro" id="IPR036719">
    <property type="entry name" value="Neuro-gated_channel_TM_sf"/>
</dbReference>
<dbReference type="CDD" id="cd18997">
    <property type="entry name" value="LGIC_ECD_nAChR"/>
    <property type="match status" value="1"/>
</dbReference>
<evidence type="ECO:0000259" key="6">
    <source>
        <dbReference type="Pfam" id="PF02931"/>
    </source>
</evidence>
<dbReference type="Gene3D" id="1.20.58.390">
    <property type="entry name" value="Neurotransmitter-gated ion-channel transmembrane domain"/>
    <property type="match status" value="1"/>
</dbReference>
<dbReference type="GO" id="GO:0004888">
    <property type="term" value="F:transmembrane signaling receptor activity"/>
    <property type="evidence" value="ECO:0007669"/>
    <property type="project" value="InterPro"/>
</dbReference>
<dbReference type="GO" id="GO:0005230">
    <property type="term" value="F:extracellular ligand-gated monoatomic ion channel activity"/>
    <property type="evidence" value="ECO:0007669"/>
    <property type="project" value="InterPro"/>
</dbReference>
<keyword evidence="5" id="KW-0407">Ion channel</keyword>
<comment type="similarity">
    <text evidence="5">Belongs to the ligand-gated ion channel (TC 1.A.9) family.</text>
</comment>
<dbReference type="RefSeq" id="XP_022295726.1">
    <property type="nucleotide sequence ID" value="XM_022440018.1"/>
</dbReference>
<dbReference type="GeneID" id="111105637"/>
<dbReference type="InterPro" id="IPR018000">
    <property type="entry name" value="Neurotransmitter_ion_chnl_CS"/>
</dbReference>
<evidence type="ECO:0000256" key="3">
    <source>
        <dbReference type="ARBA" id="ARBA00022989"/>
    </source>
</evidence>
<evidence type="ECO:0000256" key="1">
    <source>
        <dbReference type="ARBA" id="ARBA00004141"/>
    </source>
</evidence>
<evidence type="ECO:0000256" key="4">
    <source>
        <dbReference type="ARBA" id="ARBA00023136"/>
    </source>
</evidence>
<dbReference type="GO" id="GO:0016020">
    <property type="term" value="C:membrane"/>
    <property type="evidence" value="ECO:0007669"/>
    <property type="project" value="UniProtKB-SubCell"/>
</dbReference>
<dbReference type="Gene3D" id="2.70.170.10">
    <property type="entry name" value="Neurotransmitter-gated ion-channel ligand-binding domain"/>
    <property type="match status" value="1"/>
</dbReference>
<evidence type="ECO:0000256" key="2">
    <source>
        <dbReference type="ARBA" id="ARBA00022692"/>
    </source>
</evidence>
<keyword evidence="5" id="KW-0732">Signal</keyword>
<dbReference type="FunFam" id="2.70.170.10:FF:000030">
    <property type="entry name" value="AcetylCholine Receptor"/>
    <property type="match status" value="1"/>
</dbReference>
<evidence type="ECO:0000256" key="5">
    <source>
        <dbReference type="RuleBase" id="RU000687"/>
    </source>
</evidence>